<feature type="region of interest" description="Disordered" evidence="1">
    <location>
        <begin position="513"/>
        <end position="536"/>
    </location>
</feature>
<accession>A0A1H5FAZ5</accession>
<evidence type="ECO:0000259" key="3">
    <source>
        <dbReference type="Pfam" id="PF13193"/>
    </source>
</evidence>
<dbReference type="PANTHER" id="PTHR45527">
    <property type="entry name" value="NONRIBOSOMAL PEPTIDE SYNTHETASE"/>
    <property type="match status" value="1"/>
</dbReference>
<evidence type="ECO:0000313" key="5">
    <source>
        <dbReference type="Proteomes" id="UP000182375"/>
    </source>
</evidence>
<feature type="domain" description="AMP-dependent synthetase/ligase" evidence="2">
    <location>
        <begin position="13"/>
        <end position="380"/>
    </location>
</feature>
<dbReference type="InterPro" id="IPR000873">
    <property type="entry name" value="AMP-dep_synth/lig_dom"/>
</dbReference>
<dbReference type="STRING" id="67331.SAMN04490357_6594"/>
<dbReference type="Gene3D" id="3.40.50.12780">
    <property type="entry name" value="N-terminal domain of ligase-like"/>
    <property type="match status" value="1"/>
</dbReference>
<dbReference type="PROSITE" id="PS00455">
    <property type="entry name" value="AMP_BINDING"/>
    <property type="match status" value="1"/>
</dbReference>
<sequence length="536" mass="56971">MAAAAPATLHELFARSAARHPDRTALEVDGRTFGYAELDRLSDRLAGRILRRTGHRPARVGLLAARSLTAYAGYLAALRLGAAAVPINPAHPPARQLAVVKDGNLDLVVGTPPRARGGTQAPPDLGVPLLLVDEASLTEPADGTGAARGDDGTDPGGPAAAPPRPDDIAYILYTSGSTGAPRGVPVRHANIVPFIDWAVDACGIGPQDRTSQNVEFSFDVAVYEMFVTWAAGGALVVPRANDVLRPSRFVNEHRITHWFCVPSLGSLAERTGALAPDSMPTLTKVMLGGERLTAEQARQWAEAAPNAVLHNMYGPTEMSVVCVHKDLGGAGRLVPAGSNGTMPIGEVLPHLESVVLGEDGLPAETGELCLRGPQRFAGYLDPAHNEGRFLRRRPGEPAVALPAGEEPRDTDWYRTGDLVRPEGEGLVFLGRLDDQVKVRGHRIEVGEVEAQLTRHPAVREAVVVAHGSGPEATLVAHYTGTATPPAALTGFLRGRLPHYMLPSRFLHRESFPLNTNGKIDRRSLPAPDPGPGHTPH</sequence>
<proteinExistence type="predicted"/>
<dbReference type="PANTHER" id="PTHR45527:SF1">
    <property type="entry name" value="FATTY ACID SYNTHASE"/>
    <property type="match status" value="1"/>
</dbReference>
<dbReference type="InterPro" id="IPR020845">
    <property type="entry name" value="AMP-binding_CS"/>
</dbReference>
<feature type="compositionally biased region" description="Pro residues" evidence="1">
    <location>
        <begin position="526"/>
        <end position="536"/>
    </location>
</feature>
<dbReference type="Pfam" id="PF13193">
    <property type="entry name" value="AMP-binding_C"/>
    <property type="match status" value="1"/>
</dbReference>
<dbReference type="SUPFAM" id="SSF56801">
    <property type="entry name" value="Acetyl-CoA synthetase-like"/>
    <property type="match status" value="1"/>
</dbReference>
<dbReference type="NCBIfam" id="TIGR01733">
    <property type="entry name" value="AA-adenyl-dom"/>
    <property type="match status" value="1"/>
</dbReference>
<dbReference type="EMBL" id="FNTD01000004">
    <property type="protein sequence ID" value="SEE00394.1"/>
    <property type="molecule type" value="Genomic_DNA"/>
</dbReference>
<evidence type="ECO:0000256" key="1">
    <source>
        <dbReference type="SAM" id="MobiDB-lite"/>
    </source>
</evidence>
<dbReference type="AlphaFoldDB" id="A0A1H5FAZ5"/>
<dbReference type="InterPro" id="IPR010071">
    <property type="entry name" value="AA_adenyl_dom"/>
</dbReference>
<feature type="domain" description="AMP-binding enzyme C-terminal" evidence="3">
    <location>
        <begin position="447"/>
        <end position="518"/>
    </location>
</feature>
<dbReference type="InterPro" id="IPR042099">
    <property type="entry name" value="ANL_N_sf"/>
</dbReference>
<dbReference type="GO" id="GO:0044550">
    <property type="term" value="P:secondary metabolite biosynthetic process"/>
    <property type="evidence" value="ECO:0007669"/>
    <property type="project" value="TreeGrafter"/>
</dbReference>
<dbReference type="GO" id="GO:0005737">
    <property type="term" value="C:cytoplasm"/>
    <property type="evidence" value="ECO:0007669"/>
    <property type="project" value="TreeGrafter"/>
</dbReference>
<dbReference type="InterPro" id="IPR045851">
    <property type="entry name" value="AMP-bd_C_sf"/>
</dbReference>
<feature type="region of interest" description="Disordered" evidence="1">
    <location>
        <begin position="140"/>
        <end position="163"/>
    </location>
</feature>
<evidence type="ECO:0000259" key="2">
    <source>
        <dbReference type="Pfam" id="PF00501"/>
    </source>
</evidence>
<dbReference type="Gene3D" id="3.30.300.30">
    <property type="match status" value="1"/>
</dbReference>
<dbReference type="GeneID" id="95515629"/>
<dbReference type="GO" id="GO:0043041">
    <property type="term" value="P:amino acid activation for nonribosomal peptide biosynthetic process"/>
    <property type="evidence" value="ECO:0007669"/>
    <property type="project" value="TreeGrafter"/>
</dbReference>
<dbReference type="InterPro" id="IPR025110">
    <property type="entry name" value="AMP-bd_C"/>
</dbReference>
<reference evidence="4 5" key="1">
    <citation type="submission" date="2016-10" db="EMBL/GenBank/DDBJ databases">
        <authorList>
            <person name="de Groot N.N."/>
        </authorList>
    </citation>
    <scope>NUCLEOTIDE SEQUENCE [LARGE SCALE GENOMIC DNA]</scope>
    <source>
        <strain evidence="4 5">DSM 40306</strain>
    </source>
</reference>
<name>A0A1H5FAZ5_9ACTN</name>
<dbReference type="RefSeq" id="WP_074994683.1">
    <property type="nucleotide sequence ID" value="NZ_FNTD01000004.1"/>
</dbReference>
<protein>
    <submittedName>
        <fullName evidence="4">Amino acid adenylation domain-containing protein</fullName>
    </submittedName>
</protein>
<dbReference type="Proteomes" id="UP000182375">
    <property type="component" value="Unassembled WGS sequence"/>
</dbReference>
<dbReference type="Pfam" id="PF00501">
    <property type="entry name" value="AMP-binding"/>
    <property type="match status" value="1"/>
</dbReference>
<gene>
    <name evidence="4" type="ORF">SAMN04490357_6594</name>
</gene>
<organism evidence="4 5">
    <name type="scientific">Streptomyces misionensis</name>
    <dbReference type="NCBI Taxonomy" id="67331"/>
    <lineage>
        <taxon>Bacteria</taxon>
        <taxon>Bacillati</taxon>
        <taxon>Actinomycetota</taxon>
        <taxon>Actinomycetes</taxon>
        <taxon>Kitasatosporales</taxon>
        <taxon>Streptomycetaceae</taxon>
        <taxon>Streptomyces</taxon>
    </lineage>
</organism>
<dbReference type="GO" id="GO:0031177">
    <property type="term" value="F:phosphopantetheine binding"/>
    <property type="evidence" value="ECO:0007669"/>
    <property type="project" value="TreeGrafter"/>
</dbReference>
<evidence type="ECO:0000313" key="4">
    <source>
        <dbReference type="EMBL" id="SEE00394.1"/>
    </source>
</evidence>